<dbReference type="InterPro" id="IPR016181">
    <property type="entry name" value="Acyl_CoA_acyltransferase"/>
</dbReference>
<dbReference type="Proteomes" id="UP000077266">
    <property type="component" value="Unassembled WGS sequence"/>
</dbReference>
<dbReference type="Pfam" id="PF13302">
    <property type="entry name" value="Acetyltransf_3"/>
    <property type="match status" value="1"/>
</dbReference>
<dbReference type="Gene3D" id="3.40.630.30">
    <property type="match status" value="1"/>
</dbReference>
<dbReference type="InterPro" id="IPR000182">
    <property type="entry name" value="GNAT_dom"/>
</dbReference>
<dbReference type="AlphaFoldDB" id="A0A165MBJ1"/>
<feature type="domain" description="N-acetyltransferase" evidence="1">
    <location>
        <begin position="38"/>
        <end position="192"/>
    </location>
</feature>
<dbReference type="OrthoDB" id="630895at2759"/>
<dbReference type="STRING" id="1314781.A0A165MBJ1"/>
<evidence type="ECO:0000313" key="2">
    <source>
        <dbReference type="EMBL" id="KZV99031.1"/>
    </source>
</evidence>
<dbReference type="PANTHER" id="PTHR43328:SF1">
    <property type="entry name" value="N-ACETYLTRANSFERASE DOMAIN-CONTAINING PROTEIN"/>
    <property type="match status" value="1"/>
</dbReference>
<sequence length="208" mass="23018">MSITTSTAADAANLHPLKVDPTTGEVYLQLPAPYEHIVLTLQRESDAPVLMQHFNDPRIYMNLPGTPYPYTEEHARWWLEQITPPAQAVLADLRAGKQYVGSIPVCAIRDTRTSDGHVAGAKIIGDIGISRFVWNDLHDTELAKRLAEENAAKEVGDPSIVWAMGCADWMDPAYHGQGIMTAVIRTLIHDWAVPRMNVKHINVSAFLG</sequence>
<proteinExistence type="predicted"/>
<keyword evidence="3" id="KW-1185">Reference proteome</keyword>
<accession>A0A165MBJ1</accession>
<evidence type="ECO:0000313" key="3">
    <source>
        <dbReference type="Proteomes" id="UP000077266"/>
    </source>
</evidence>
<dbReference type="PANTHER" id="PTHR43328">
    <property type="entry name" value="ACETYLTRANSFERASE-RELATED"/>
    <property type="match status" value="1"/>
</dbReference>
<protein>
    <recommendedName>
        <fullName evidence="1">N-acetyltransferase domain-containing protein</fullName>
    </recommendedName>
</protein>
<feature type="non-terminal residue" evidence="2">
    <location>
        <position position="208"/>
    </location>
</feature>
<name>A0A165MBJ1_EXIGL</name>
<organism evidence="2 3">
    <name type="scientific">Exidia glandulosa HHB12029</name>
    <dbReference type="NCBI Taxonomy" id="1314781"/>
    <lineage>
        <taxon>Eukaryota</taxon>
        <taxon>Fungi</taxon>
        <taxon>Dikarya</taxon>
        <taxon>Basidiomycota</taxon>
        <taxon>Agaricomycotina</taxon>
        <taxon>Agaricomycetes</taxon>
        <taxon>Auriculariales</taxon>
        <taxon>Exidiaceae</taxon>
        <taxon>Exidia</taxon>
    </lineage>
</organism>
<evidence type="ECO:0000259" key="1">
    <source>
        <dbReference type="Pfam" id="PF13302"/>
    </source>
</evidence>
<gene>
    <name evidence="2" type="ORF">EXIGLDRAFT_726514</name>
</gene>
<dbReference type="SUPFAM" id="SSF55729">
    <property type="entry name" value="Acyl-CoA N-acyltransferases (Nat)"/>
    <property type="match status" value="1"/>
</dbReference>
<reference evidence="2 3" key="1">
    <citation type="journal article" date="2016" name="Mol. Biol. Evol.">
        <title>Comparative Genomics of Early-Diverging Mushroom-Forming Fungi Provides Insights into the Origins of Lignocellulose Decay Capabilities.</title>
        <authorList>
            <person name="Nagy L.G."/>
            <person name="Riley R."/>
            <person name="Tritt A."/>
            <person name="Adam C."/>
            <person name="Daum C."/>
            <person name="Floudas D."/>
            <person name="Sun H."/>
            <person name="Yadav J.S."/>
            <person name="Pangilinan J."/>
            <person name="Larsson K.H."/>
            <person name="Matsuura K."/>
            <person name="Barry K."/>
            <person name="Labutti K."/>
            <person name="Kuo R."/>
            <person name="Ohm R.A."/>
            <person name="Bhattacharya S.S."/>
            <person name="Shirouzu T."/>
            <person name="Yoshinaga Y."/>
            <person name="Martin F.M."/>
            <person name="Grigoriev I.V."/>
            <person name="Hibbett D.S."/>
        </authorList>
    </citation>
    <scope>NUCLEOTIDE SEQUENCE [LARGE SCALE GENOMIC DNA]</scope>
    <source>
        <strain evidence="2 3">HHB12029</strain>
    </source>
</reference>
<dbReference type="GO" id="GO:0016747">
    <property type="term" value="F:acyltransferase activity, transferring groups other than amino-acyl groups"/>
    <property type="evidence" value="ECO:0007669"/>
    <property type="project" value="InterPro"/>
</dbReference>
<dbReference type="InParanoid" id="A0A165MBJ1"/>
<dbReference type="EMBL" id="KV425913">
    <property type="protein sequence ID" value="KZV99031.1"/>
    <property type="molecule type" value="Genomic_DNA"/>
</dbReference>